<dbReference type="Gene3D" id="1.25.40.10">
    <property type="entry name" value="Tetratricopeptide repeat domain"/>
    <property type="match status" value="2"/>
</dbReference>
<keyword evidence="4" id="KW-1185">Reference proteome</keyword>
<accession>A0A250FE52</accession>
<dbReference type="SMART" id="SM00028">
    <property type="entry name" value="TPR"/>
    <property type="match status" value="3"/>
</dbReference>
<organism evidence="3 4">
    <name type="scientific">Capnocytophaga leadbetteri</name>
    <dbReference type="NCBI Taxonomy" id="327575"/>
    <lineage>
        <taxon>Bacteria</taxon>
        <taxon>Pseudomonadati</taxon>
        <taxon>Bacteroidota</taxon>
        <taxon>Flavobacteriia</taxon>
        <taxon>Flavobacteriales</taxon>
        <taxon>Flavobacteriaceae</taxon>
        <taxon>Capnocytophaga</taxon>
    </lineage>
</organism>
<keyword evidence="2" id="KW-0812">Transmembrane</keyword>
<evidence type="ECO:0000313" key="4">
    <source>
        <dbReference type="Proteomes" id="UP000217276"/>
    </source>
</evidence>
<name>A0A250FE52_9FLAO</name>
<sequence length="262" mass="29429">MAIYKKNNNRPNRHKDTELLEEAHEAHLHQESTTAEVFDALDAGANRTEDWVRKNQKPIIITLIAIAVVGLGYLLYQQFVKAPNEKSAANELFFAQQVFDEAMEATDAKAKDSLFRVSIKGGGGKYGFEQIVQNYSGTKAANLAEYSMGMAYMRLGDYTNAINHLKQFDASDDIFGALAYGNIGDAYLQQKNPAEALNYYVKAFEYSKNDFITPIYLKKAGIVATLQGKKDDALKYYERIKDEFPTSEEARTVDILIGKISY</sequence>
<keyword evidence="2" id="KW-0472">Membrane</keyword>
<dbReference type="KEGG" id="clk:CGC53_08095"/>
<dbReference type="SUPFAM" id="SSF48452">
    <property type="entry name" value="TPR-like"/>
    <property type="match status" value="1"/>
</dbReference>
<proteinExistence type="predicted"/>
<keyword evidence="2" id="KW-1133">Transmembrane helix</keyword>
<dbReference type="InterPro" id="IPR019734">
    <property type="entry name" value="TPR_rpt"/>
</dbReference>
<protein>
    <submittedName>
        <fullName evidence="3">Uncharacterized protein</fullName>
    </submittedName>
</protein>
<dbReference type="Pfam" id="PF13181">
    <property type="entry name" value="TPR_8"/>
    <property type="match status" value="1"/>
</dbReference>
<dbReference type="InterPro" id="IPR011990">
    <property type="entry name" value="TPR-like_helical_dom_sf"/>
</dbReference>
<dbReference type="PROSITE" id="PS50005">
    <property type="entry name" value="TPR"/>
    <property type="match status" value="1"/>
</dbReference>
<dbReference type="Pfam" id="PF13424">
    <property type="entry name" value="TPR_12"/>
    <property type="match status" value="1"/>
</dbReference>
<dbReference type="EMBL" id="CP022384">
    <property type="protein sequence ID" value="ATA82307.1"/>
    <property type="molecule type" value="Genomic_DNA"/>
</dbReference>
<dbReference type="RefSeq" id="WP_095914335.1">
    <property type="nucleotide sequence ID" value="NZ_CP022384.1"/>
</dbReference>
<evidence type="ECO:0000256" key="2">
    <source>
        <dbReference type="SAM" id="Phobius"/>
    </source>
</evidence>
<reference evidence="4" key="1">
    <citation type="submission" date="2017-06" db="EMBL/GenBank/DDBJ databases">
        <title>Capnocytophaga spp. assemblies.</title>
        <authorList>
            <person name="Gulvik C.A."/>
        </authorList>
    </citation>
    <scope>NUCLEOTIDE SEQUENCE [LARGE SCALE GENOMIC DNA]</scope>
    <source>
        <strain evidence="4">H6253</strain>
    </source>
</reference>
<dbReference type="AlphaFoldDB" id="A0A250FE52"/>
<evidence type="ECO:0000256" key="1">
    <source>
        <dbReference type="PROSITE-ProRule" id="PRU00339"/>
    </source>
</evidence>
<feature type="repeat" description="TPR" evidence="1">
    <location>
        <begin position="177"/>
        <end position="210"/>
    </location>
</feature>
<gene>
    <name evidence="3" type="ORF">CGC53_08095</name>
</gene>
<keyword evidence="1" id="KW-0802">TPR repeat</keyword>
<evidence type="ECO:0000313" key="3">
    <source>
        <dbReference type="EMBL" id="ATA82307.1"/>
    </source>
</evidence>
<feature type="transmembrane region" description="Helical" evidence="2">
    <location>
        <begin position="59"/>
        <end position="76"/>
    </location>
</feature>
<dbReference type="Proteomes" id="UP000217276">
    <property type="component" value="Chromosome"/>
</dbReference>